<dbReference type="EMBL" id="UGYW01000002">
    <property type="protein sequence ID" value="SUJ09123.1"/>
    <property type="molecule type" value="Genomic_DNA"/>
</dbReference>
<reference evidence="3 4" key="1">
    <citation type="submission" date="2018-06" db="EMBL/GenBank/DDBJ databases">
        <authorList>
            <consortium name="Pathogen Informatics"/>
            <person name="Doyle S."/>
        </authorList>
    </citation>
    <scope>NUCLEOTIDE SEQUENCE [LARGE SCALE GENOMIC DNA]</scope>
    <source>
        <strain evidence="3 4">NCTC11388</strain>
    </source>
</reference>
<dbReference type="GO" id="GO:0052689">
    <property type="term" value="F:carboxylic ester hydrolase activity"/>
    <property type="evidence" value="ECO:0007669"/>
    <property type="project" value="TreeGrafter"/>
</dbReference>
<dbReference type="Pfam" id="PF12146">
    <property type="entry name" value="Hydrolase_4"/>
    <property type="match status" value="1"/>
</dbReference>
<sequence length="447" mass="49602">MNIIKYIYTLFFISMLPVAFGQNIIGTWKGSLDASGQEIPLVFHIHQSNGKFSGKMDSPRQGAIGLPLSEVSFDKNQVMFKMASAGIVFQGELSKNVITGLFQQGGGNIPLRLTRSLDTVTVIKRPQEPEGPFPYKEENVTFENPVSKVTLAGTLTLPAKGRNFPAVVLVTGSGPQNRDSELFGHKPFKLIADYLTRRGFAVLRYDDRGVGSSTGSFGTATTRDFANDARAAINFLRIRTDINIRKIGVIGHSEGGMIAPLLASEDKDVAFIAMLAGPAIAIDSLMVLQNYAIGKAYGMSEEKLQQAKVLNKRVYKVLKSNLSDEEVKKQLADVAANDKELSEFTSKWFRYFIRFDPVPVLKAVKCPVFAVYGGKDLQVPAEQNLNSVYKISEANKHKMDFIKMYPDLNHLFQHAHTGLINEYGELEETFSEDVLKDLFSWLKQVTK</sequence>
<proteinExistence type="predicted"/>
<evidence type="ECO:0000313" key="3">
    <source>
        <dbReference type="EMBL" id="SUJ09123.1"/>
    </source>
</evidence>
<feature type="domain" description="Serine aminopeptidase S33" evidence="2">
    <location>
        <begin position="190"/>
        <end position="410"/>
    </location>
</feature>
<dbReference type="PROSITE" id="PS00708">
    <property type="entry name" value="PRO_ENDOPEP_SER"/>
    <property type="match status" value="1"/>
</dbReference>
<name>A0A380BZU9_SPHSI</name>
<evidence type="ECO:0000313" key="4">
    <source>
        <dbReference type="Proteomes" id="UP000254893"/>
    </source>
</evidence>
<dbReference type="InterPro" id="IPR029058">
    <property type="entry name" value="AB_hydrolase_fold"/>
</dbReference>
<evidence type="ECO:0000256" key="1">
    <source>
        <dbReference type="ARBA" id="ARBA00022801"/>
    </source>
</evidence>
<keyword evidence="1 3" id="KW-0378">Hydrolase</keyword>
<dbReference type="SUPFAM" id="SSF53474">
    <property type="entry name" value="alpha/beta-Hydrolases"/>
    <property type="match status" value="1"/>
</dbReference>
<dbReference type="InterPro" id="IPR053145">
    <property type="entry name" value="AB_hydrolase_Est10"/>
</dbReference>
<dbReference type="Proteomes" id="UP000254893">
    <property type="component" value="Unassembled WGS sequence"/>
</dbReference>
<dbReference type="AlphaFoldDB" id="A0A380BZU9"/>
<evidence type="ECO:0000259" key="2">
    <source>
        <dbReference type="Pfam" id="PF12146"/>
    </source>
</evidence>
<protein>
    <submittedName>
        <fullName evidence="3">Predicted dienelactone hydrolase</fullName>
    </submittedName>
</protein>
<gene>
    <name evidence="3" type="ORF">NCTC11388_01956</name>
</gene>
<dbReference type="Gene3D" id="3.40.50.1820">
    <property type="entry name" value="alpha/beta hydrolase"/>
    <property type="match status" value="1"/>
</dbReference>
<organism evidence="3 4">
    <name type="scientific">Sphingobacterium spiritivorum</name>
    <name type="common">Flavobacterium spiritivorum</name>
    <dbReference type="NCBI Taxonomy" id="258"/>
    <lineage>
        <taxon>Bacteria</taxon>
        <taxon>Pseudomonadati</taxon>
        <taxon>Bacteroidota</taxon>
        <taxon>Sphingobacteriia</taxon>
        <taxon>Sphingobacteriales</taxon>
        <taxon>Sphingobacteriaceae</taxon>
        <taxon>Sphingobacterium</taxon>
    </lineage>
</organism>
<dbReference type="GO" id="GO:0006508">
    <property type="term" value="P:proteolysis"/>
    <property type="evidence" value="ECO:0007669"/>
    <property type="project" value="InterPro"/>
</dbReference>
<dbReference type="PANTHER" id="PTHR43265:SF1">
    <property type="entry name" value="ESTERASE ESTD"/>
    <property type="match status" value="1"/>
</dbReference>
<dbReference type="GO" id="GO:0004252">
    <property type="term" value="F:serine-type endopeptidase activity"/>
    <property type="evidence" value="ECO:0007669"/>
    <property type="project" value="InterPro"/>
</dbReference>
<dbReference type="RefSeq" id="WP_115169973.1">
    <property type="nucleotide sequence ID" value="NZ_UGYW01000002.1"/>
</dbReference>
<dbReference type="InterPro" id="IPR002471">
    <property type="entry name" value="Pept_S9_AS"/>
</dbReference>
<dbReference type="InterPro" id="IPR022742">
    <property type="entry name" value="Hydrolase_4"/>
</dbReference>
<accession>A0A380BZU9</accession>
<dbReference type="PANTHER" id="PTHR43265">
    <property type="entry name" value="ESTERASE ESTD"/>
    <property type="match status" value="1"/>
</dbReference>